<proteinExistence type="inferred from homology"/>
<evidence type="ECO:0000313" key="8">
    <source>
        <dbReference type="Proteomes" id="UP001210339"/>
    </source>
</evidence>
<protein>
    <submittedName>
        <fullName evidence="7">ATP--guanido phosphotransferase</fullName>
    </submittedName>
</protein>
<dbReference type="Gene3D" id="3.30.590.10">
    <property type="entry name" value="Glutamine synthetase/guanido kinase, catalytic domain"/>
    <property type="match status" value="1"/>
</dbReference>
<name>A0ABY7QRR1_9FIRM</name>
<feature type="binding site" evidence="5">
    <location>
        <begin position="147"/>
        <end position="151"/>
    </location>
    <ligand>
        <name>ATP</name>
        <dbReference type="ChEBI" id="CHEBI:30616"/>
    </ligand>
</feature>
<evidence type="ECO:0000259" key="6">
    <source>
        <dbReference type="PROSITE" id="PS51510"/>
    </source>
</evidence>
<reference evidence="7 8" key="1">
    <citation type="submission" date="2023-01" db="EMBL/GenBank/DDBJ databases">
        <authorList>
            <person name="Lee S.H."/>
            <person name="Jung H.S."/>
            <person name="Yun J.U."/>
        </authorList>
    </citation>
    <scope>NUCLEOTIDE SEQUENCE [LARGE SCALE GENOMIC DNA]</scope>
    <source>
        <strain evidence="7 8">CBA3646</strain>
    </source>
</reference>
<dbReference type="PANTHER" id="PTHR11547:SF38">
    <property type="entry name" value="ARGININE KINASE 1-RELATED"/>
    <property type="match status" value="1"/>
</dbReference>
<dbReference type="InterPro" id="IPR022414">
    <property type="entry name" value="ATP-guanido_PTrfase_cat"/>
</dbReference>
<keyword evidence="3 5" id="KW-0418">Kinase</keyword>
<dbReference type="RefSeq" id="WP_271191003.1">
    <property type="nucleotide sequence ID" value="NZ_CP115667.1"/>
</dbReference>
<evidence type="ECO:0000256" key="2">
    <source>
        <dbReference type="ARBA" id="ARBA00022741"/>
    </source>
</evidence>
<dbReference type="PROSITE" id="PS51510">
    <property type="entry name" value="PHOSPHAGEN_KINASE_C"/>
    <property type="match status" value="1"/>
</dbReference>
<accession>A0ABY7QRR1</accession>
<dbReference type="Proteomes" id="UP001210339">
    <property type="component" value="Chromosome"/>
</dbReference>
<organism evidence="7 8">
    <name type="scientific">Peptoniphilus equinus</name>
    <dbReference type="NCBI Taxonomy" id="3016343"/>
    <lineage>
        <taxon>Bacteria</taxon>
        <taxon>Bacillati</taxon>
        <taxon>Bacillota</taxon>
        <taxon>Tissierellia</taxon>
        <taxon>Tissierellales</taxon>
        <taxon>Peptoniphilaceae</taxon>
        <taxon>Peptoniphilus</taxon>
    </lineage>
</organism>
<evidence type="ECO:0000256" key="1">
    <source>
        <dbReference type="ARBA" id="ARBA00022679"/>
    </source>
</evidence>
<keyword evidence="8" id="KW-1185">Reference proteome</keyword>
<feature type="domain" description="Phosphagen kinase C-terminal" evidence="6">
    <location>
        <begin position="1"/>
        <end position="223"/>
    </location>
</feature>
<dbReference type="Pfam" id="PF00217">
    <property type="entry name" value="ATP-gua_Ptrans"/>
    <property type="match status" value="1"/>
</dbReference>
<feature type="binding site" evidence="5">
    <location>
        <begin position="177"/>
        <end position="182"/>
    </location>
    <ligand>
        <name>ATP</name>
        <dbReference type="ChEBI" id="CHEBI:30616"/>
    </ligand>
</feature>
<evidence type="ECO:0000313" key="7">
    <source>
        <dbReference type="EMBL" id="WBW49473.1"/>
    </source>
</evidence>
<dbReference type="InterPro" id="IPR000749">
    <property type="entry name" value="ATP-guanido_PTrfase"/>
</dbReference>
<dbReference type="PANTHER" id="PTHR11547">
    <property type="entry name" value="ARGININE OR CREATINE KINASE"/>
    <property type="match status" value="1"/>
</dbReference>
<evidence type="ECO:0000256" key="4">
    <source>
        <dbReference type="ARBA" id="ARBA00022840"/>
    </source>
</evidence>
<gene>
    <name evidence="7" type="ORF">O6R05_05550</name>
</gene>
<comment type="similarity">
    <text evidence="5">Belongs to the ATP:guanido phosphotransferase family.</text>
</comment>
<comment type="caution">
    <text evidence="5">Lacks conserved residue(s) required for the propagation of feature annotation.</text>
</comment>
<keyword evidence="4 5" id="KW-0067">ATP-binding</keyword>
<keyword evidence="2 5" id="KW-0547">Nucleotide-binding</keyword>
<feature type="binding site" evidence="5">
    <location>
        <begin position="4"/>
        <end position="8"/>
    </location>
    <ligand>
        <name>ATP</name>
        <dbReference type="ChEBI" id="CHEBI:30616"/>
    </ligand>
</feature>
<dbReference type="SUPFAM" id="SSF55931">
    <property type="entry name" value="Glutamine synthetase/guanido kinase"/>
    <property type="match status" value="1"/>
</dbReference>
<evidence type="ECO:0000256" key="3">
    <source>
        <dbReference type="ARBA" id="ARBA00022777"/>
    </source>
</evidence>
<dbReference type="EMBL" id="CP115667">
    <property type="protein sequence ID" value="WBW49473.1"/>
    <property type="molecule type" value="Genomic_DNA"/>
</dbReference>
<sequence>MVLNTELRLRRNIHGYPFVGKLSPEEGSKLLADVKSVLEPIGYSFKATHAMSSLEKLAIFETYDGDSDLFTHGDLSGVFTMDKAPTVLFLGSDHIELVMTDTRLHFMALFDALNHLDDYFAERLHVAFSKTFGYLTTQPQNCGNGMVASVTLHLPGTAFYKMDSLKSSLHRLGYTVAMLRSDHGQVHSVLRISPERNLGVSEKDMLGKLENIVAEILSMEESNEKALSLEHPMELEDRTYRAYGLLRYGRYLTEAEMINGFSDLTLGMKLSVIQTQQPVDLMGRIPEFRNGHLQVAQHTLLDGKSRDLIRAREIRKMMKEVFL</sequence>
<dbReference type="InterPro" id="IPR014746">
    <property type="entry name" value="Gln_synth/guanido_kin_cat_dom"/>
</dbReference>
<evidence type="ECO:0000256" key="5">
    <source>
        <dbReference type="PROSITE-ProRule" id="PRU00843"/>
    </source>
</evidence>
<keyword evidence="1 5" id="KW-0808">Transferase</keyword>